<name>B7J9N9_ACIF2</name>
<feature type="region of interest" description="Disordered" evidence="1">
    <location>
        <begin position="21"/>
        <end position="41"/>
    </location>
</feature>
<protein>
    <submittedName>
        <fullName evidence="2">Uncharacterized protein</fullName>
    </submittedName>
</protein>
<keyword evidence="3" id="KW-1185">Reference proteome</keyword>
<reference evidence="2 3" key="1">
    <citation type="journal article" date="2008" name="BMC Genomics">
        <title>Acidithiobacillus ferrooxidans metabolism: from genome sequence to industrial applications.</title>
        <authorList>
            <person name="Valdes J."/>
            <person name="Pedroso I."/>
            <person name="Quatrini R."/>
            <person name="Dodson R.J."/>
            <person name="Tettelin H."/>
            <person name="Blake R.II."/>
            <person name="Eisen J.A."/>
            <person name="Holmes D.S."/>
        </authorList>
    </citation>
    <scope>NUCLEOTIDE SEQUENCE [LARGE SCALE GENOMIC DNA]</scope>
    <source>
        <strain evidence="3">ATCC 23270 / DSM 14882 / CIP 104768 / NCIMB 8455</strain>
    </source>
</reference>
<accession>B7J9N9</accession>
<gene>
    <name evidence="2" type="ordered locus">AFE_1442</name>
</gene>
<sequence>MVTAGGKPDPAAFGEFFAGGHGQRFAGRPTIPLKSMNIPAE</sequence>
<dbReference type="KEGG" id="afr:AFE_1442"/>
<dbReference type="PaxDb" id="243159-AFE_1442"/>
<evidence type="ECO:0000313" key="2">
    <source>
        <dbReference type="EMBL" id="ACK80810.1"/>
    </source>
</evidence>
<dbReference type="AlphaFoldDB" id="B7J9N9"/>
<organism evidence="2 3">
    <name type="scientific">Acidithiobacillus ferrooxidans (strain ATCC 23270 / DSM 14882 / CIP 104768 / NCIMB 8455)</name>
    <name type="common">Ferrobacillus ferrooxidans (strain ATCC 23270)</name>
    <dbReference type="NCBI Taxonomy" id="243159"/>
    <lineage>
        <taxon>Bacteria</taxon>
        <taxon>Pseudomonadati</taxon>
        <taxon>Pseudomonadota</taxon>
        <taxon>Acidithiobacillia</taxon>
        <taxon>Acidithiobacillales</taxon>
        <taxon>Acidithiobacillaceae</taxon>
        <taxon>Acidithiobacillus</taxon>
    </lineage>
</organism>
<evidence type="ECO:0000313" key="3">
    <source>
        <dbReference type="Proteomes" id="UP000001362"/>
    </source>
</evidence>
<dbReference type="EMBL" id="CP001219">
    <property type="protein sequence ID" value="ACK80810.1"/>
    <property type="molecule type" value="Genomic_DNA"/>
</dbReference>
<dbReference type="STRING" id="243159.AFE_1442"/>
<dbReference type="HOGENOM" id="CLU_3264234_0_0_6"/>
<proteinExistence type="predicted"/>
<dbReference type="Proteomes" id="UP000001362">
    <property type="component" value="Chromosome"/>
</dbReference>
<evidence type="ECO:0000256" key="1">
    <source>
        <dbReference type="SAM" id="MobiDB-lite"/>
    </source>
</evidence>